<dbReference type="RefSeq" id="WP_105987973.1">
    <property type="nucleotide sequence ID" value="NZ_POST01000003.1"/>
</dbReference>
<evidence type="ECO:0000313" key="5">
    <source>
        <dbReference type="Proteomes" id="UP000767392"/>
    </source>
</evidence>
<protein>
    <submittedName>
        <fullName evidence="4">DUF916 and DUF3324 domain-containing protein</fullName>
    </submittedName>
</protein>
<dbReference type="Pfam" id="PF06030">
    <property type="entry name" value="WxLIP_PGBD"/>
    <property type="match status" value="1"/>
</dbReference>
<keyword evidence="1" id="KW-0812">Transmembrane</keyword>
<keyword evidence="1" id="KW-1133">Transmembrane helix</keyword>
<dbReference type="InterPro" id="IPR010317">
    <property type="entry name" value="WxLIP_PGBD"/>
</dbReference>
<comment type="caution">
    <text evidence="4">The sequence shown here is derived from an EMBL/GenBank/DDBJ whole genome shotgun (WGS) entry which is preliminary data.</text>
</comment>
<dbReference type="InterPro" id="IPR021759">
    <property type="entry name" value="WxLIP_HBD"/>
</dbReference>
<evidence type="ECO:0000259" key="3">
    <source>
        <dbReference type="Pfam" id="PF11797"/>
    </source>
</evidence>
<feature type="transmembrane region" description="Helical" evidence="1">
    <location>
        <begin position="317"/>
        <end position="340"/>
    </location>
</feature>
<keyword evidence="5" id="KW-1185">Reference proteome</keyword>
<name>A0ABY2YUJ2_9LACO</name>
<dbReference type="Proteomes" id="UP000767392">
    <property type="component" value="Unassembled WGS sequence"/>
</dbReference>
<sequence length="347" mass="38767">MKIIKNIIIGFTLFFSFLFLFTISTYDANASGVNFSVDPVFSSGQDKNQSSYFDLNVKPGQTYPLKVRVNNAGDENTTIKASINTAFTNDNTQINYDENNLNKFDKSLQHPLSKLTVESPKNKLSVPAKSSVTSVFNIKLPNDDFNGSILGSLSFTSEPSKNNSGSGNVKINNDYSYVIPIILNEGVNQQPNLKLLQAGGKVINGTNNFYAHFQNDQPALMTGVHMTGAIYTKKGYDNHEKPLYKVDKKDASIAPNSNFNYLMPTNGQAFKSGDYKFVGDVNWGKHDWAYNKDFHMSFAKAYKDNNEATGVKSDYTWLWLLLVAILIIIALIVTVITLYIKNKHNRK</sequence>
<reference evidence="4 5" key="1">
    <citation type="submission" date="2018-08" db="EMBL/GenBank/DDBJ databases">
        <title>Comparative genomics of wild bee and flower associated Lactobacillus reveals potential adaptation to the bee host.</title>
        <authorList>
            <person name="Vuong H.Q."/>
            <person name="Mcfrederick Q.S."/>
        </authorList>
    </citation>
    <scope>NUCLEOTIDE SEQUENCE [LARGE SCALE GENOMIC DNA]</scope>
    <source>
        <strain evidence="4 5">HV_04</strain>
    </source>
</reference>
<dbReference type="EMBL" id="QUAM01000003">
    <property type="protein sequence ID" value="TPR14248.1"/>
    <property type="molecule type" value="Genomic_DNA"/>
</dbReference>
<proteinExistence type="predicted"/>
<accession>A0ABY2YUJ2</accession>
<evidence type="ECO:0000256" key="1">
    <source>
        <dbReference type="SAM" id="Phobius"/>
    </source>
</evidence>
<dbReference type="Pfam" id="PF11797">
    <property type="entry name" value="WxLIP_HBD"/>
    <property type="match status" value="1"/>
</dbReference>
<evidence type="ECO:0000259" key="2">
    <source>
        <dbReference type="Pfam" id="PF06030"/>
    </source>
</evidence>
<feature type="domain" description="WxL Interacting Protein host binding" evidence="3">
    <location>
        <begin position="168"/>
        <end position="305"/>
    </location>
</feature>
<keyword evidence="1" id="KW-0472">Membrane</keyword>
<evidence type="ECO:0000313" key="4">
    <source>
        <dbReference type="EMBL" id="TPR14248.1"/>
    </source>
</evidence>
<feature type="domain" description="WxL Interacting Protein peptidoglycan binding" evidence="2">
    <location>
        <begin position="35"/>
        <end position="156"/>
    </location>
</feature>
<gene>
    <name evidence="4" type="ORF">DY048_04695</name>
</gene>
<organism evidence="4 5">
    <name type="scientific">Apilactobacillus timberlakei</name>
    <dbReference type="NCBI Taxonomy" id="2008380"/>
    <lineage>
        <taxon>Bacteria</taxon>
        <taxon>Bacillati</taxon>
        <taxon>Bacillota</taxon>
        <taxon>Bacilli</taxon>
        <taxon>Lactobacillales</taxon>
        <taxon>Lactobacillaceae</taxon>
        <taxon>Apilactobacillus</taxon>
    </lineage>
</organism>